<evidence type="ECO:0000256" key="1">
    <source>
        <dbReference type="SAM" id="MobiDB-lite"/>
    </source>
</evidence>
<name>A0A5B8IDZ7_9VIRU</name>
<dbReference type="InterPro" id="IPR019835">
    <property type="entry name" value="SWIB_domain"/>
</dbReference>
<dbReference type="InterPro" id="IPR036885">
    <property type="entry name" value="SWIB_MDM2_dom_sf"/>
</dbReference>
<reference evidence="3" key="1">
    <citation type="submission" date="2018-11" db="EMBL/GenBank/DDBJ databases">
        <title>A distinct lineage of giant viruses engineers rhodopsin photosystems in predatory marine eukaryotes.</title>
        <authorList>
            <person name="Needham D.M."/>
            <person name="Yoshizawa S."/>
            <person name="Hosaka T."/>
            <person name="Poirier C."/>
            <person name="Choi C.-J."/>
            <person name="Hehenberger E."/>
            <person name="Irwin N.A.T."/>
            <person name="Wilken S."/>
            <person name="Yung C.-M."/>
            <person name="Bachy C."/>
            <person name="Kurihara R."/>
            <person name="Nakajima Y."/>
            <person name="Kojima K."/>
            <person name="Kimura-Someya T."/>
            <person name="Leonard G."/>
            <person name="Malmstrom R.R."/>
            <person name="Mende D."/>
            <person name="Olson D.K."/>
            <person name="Sudo Y."/>
            <person name="Sudek S."/>
            <person name="Richards T.A."/>
            <person name="DeLong E.F."/>
            <person name="Keeling P.J."/>
            <person name="Santoro A.E."/>
            <person name="Shirouzu M."/>
            <person name="Iwasaki W."/>
            <person name="Worden A.Z."/>
        </authorList>
    </citation>
    <scope>NUCLEOTIDE SEQUENCE</scope>
</reference>
<feature type="region of interest" description="Disordered" evidence="1">
    <location>
        <begin position="1"/>
        <end position="57"/>
    </location>
</feature>
<feature type="region of interest" description="Disordered" evidence="1">
    <location>
        <begin position="95"/>
        <end position="120"/>
    </location>
</feature>
<dbReference type="SMART" id="SM00151">
    <property type="entry name" value="SWIB"/>
    <property type="match status" value="1"/>
</dbReference>
<feature type="domain" description="DM2" evidence="2">
    <location>
        <begin position="121"/>
        <end position="204"/>
    </location>
</feature>
<proteinExistence type="predicted"/>
<organism evidence="3">
    <name type="scientific">Mimiviridae sp. ChoanoV1</name>
    <dbReference type="NCBI Taxonomy" id="2596887"/>
    <lineage>
        <taxon>Viruses</taxon>
        <taxon>Varidnaviria</taxon>
        <taxon>Bamfordvirae</taxon>
        <taxon>Nucleocytoviricota</taxon>
        <taxon>Megaviricetes</taxon>
        <taxon>Imitervirales</taxon>
        <taxon>Schizomimiviridae</taxon>
    </lineage>
</organism>
<protein>
    <recommendedName>
        <fullName evidence="2">DM2 domain-containing protein</fullName>
    </recommendedName>
</protein>
<dbReference type="PROSITE" id="PS51925">
    <property type="entry name" value="SWIB_MDM2"/>
    <property type="match status" value="1"/>
</dbReference>
<evidence type="ECO:0000259" key="2">
    <source>
        <dbReference type="PROSITE" id="PS51925"/>
    </source>
</evidence>
<feature type="compositionally biased region" description="Low complexity" evidence="1">
    <location>
        <begin position="23"/>
        <end position="41"/>
    </location>
</feature>
<sequence>MPTKAKSTTSRKSRTSGKKAKATEVAAAPEPTPEPVVAAPVEPTPDETVAVESEPVESQELSIDDQFKDIVTRLQQFRTLSQSLMADVRKLQKNVTRQVRESSKKQRKRKLNSDVKRPPSGFAKPTLISDSLCQFLGVESGTHMARTEVTKHLTKYIKAHELQDEANKRIINCDSALAGLLNVEPSDEVTYFNLQRYMKPHFPQSAANLAAAAAAAVAAATSSA</sequence>
<accession>A0A5B8IDZ7</accession>
<dbReference type="EMBL" id="MK250087">
    <property type="protein sequence ID" value="QDY52086.1"/>
    <property type="molecule type" value="Genomic_DNA"/>
</dbReference>
<gene>
    <name evidence="3" type="ORF">3_65</name>
</gene>
<dbReference type="InterPro" id="IPR003121">
    <property type="entry name" value="SWIB_MDM2_domain"/>
</dbReference>
<dbReference type="CDD" id="cd10567">
    <property type="entry name" value="SWIB-MDM2_like"/>
    <property type="match status" value="1"/>
</dbReference>
<dbReference type="SUPFAM" id="SSF47592">
    <property type="entry name" value="SWIB/MDM2 domain"/>
    <property type="match status" value="1"/>
</dbReference>
<dbReference type="PANTHER" id="PTHR13844">
    <property type="entry name" value="SWI/SNF-RELATED MATRIX-ASSOCIATED ACTIN-DEPENDENT REGULATOR OF CHROMATIN SUBFAMILY D"/>
    <property type="match status" value="1"/>
</dbReference>
<dbReference type="Gene3D" id="1.10.245.10">
    <property type="entry name" value="SWIB/MDM2 domain"/>
    <property type="match status" value="1"/>
</dbReference>
<evidence type="ECO:0000313" key="3">
    <source>
        <dbReference type="EMBL" id="QDY52086.1"/>
    </source>
</evidence>
<feature type="compositionally biased region" description="Basic residues" evidence="1">
    <location>
        <begin position="9"/>
        <end position="20"/>
    </location>
</feature>
<dbReference type="Pfam" id="PF02201">
    <property type="entry name" value="SWIB"/>
    <property type="match status" value="1"/>
</dbReference>